<evidence type="ECO:0000313" key="2">
    <source>
        <dbReference type="EMBL" id="RAL12447.1"/>
    </source>
</evidence>
<sequence>MIDKSVIIVFVILGCIVSVLIGYSIHSVATGGFRNDEEEREFSPEQRSYMRDLRLRDLVWMARDHGLRHDARPPRDLEKQ</sequence>
<dbReference type="AlphaFoldDB" id="A0A395HXC1"/>
<reference evidence="2 3" key="1">
    <citation type="submission" date="2018-02" db="EMBL/GenBank/DDBJ databases">
        <title>The genomes of Aspergillus section Nigri reveals drivers in fungal speciation.</title>
        <authorList>
            <consortium name="DOE Joint Genome Institute"/>
            <person name="Vesth T.C."/>
            <person name="Nybo J."/>
            <person name="Theobald S."/>
            <person name="Brandl J."/>
            <person name="Frisvad J.C."/>
            <person name="Nielsen K.F."/>
            <person name="Lyhne E.K."/>
            <person name="Kogle M.E."/>
            <person name="Kuo A."/>
            <person name="Riley R."/>
            <person name="Clum A."/>
            <person name="Nolan M."/>
            <person name="Lipzen A."/>
            <person name="Salamov A."/>
            <person name="Henrissat B."/>
            <person name="Wiebenga A."/>
            <person name="De vries R.P."/>
            <person name="Grigoriev I.V."/>
            <person name="Mortensen U.H."/>
            <person name="Andersen M.R."/>
            <person name="Baker S.E."/>
        </authorList>
    </citation>
    <scope>NUCLEOTIDE SEQUENCE [LARGE SCALE GENOMIC DNA]</scope>
    <source>
        <strain evidence="2 3">CBS 101889</strain>
    </source>
</reference>
<protein>
    <submittedName>
        <fullName evidence="2">Uncharacterized protein</fullName>
    </submittedName>
</protein>
<keyword evidence="3" id="KW-1185">Reference proteome</keyword>
<dbReference type="VEuPathDB" id="FungiDB:BO97DRAFT_405416"/>
<keyword evidence="1" id="KW-0812">Transmembrane</keyword>
<proteinExistence type="predicted"/>
<dbReference type="GeneID" id="37199466"/>
<organism evidence="2 3">
    <name type="scientific">Aspergillus homomorphus (strain CBS 101889)</name>
    <dbReference type="NCBI Taxonomy" id="1450537"/>
    <lineage>
        <taxon>Eukaryota</taxon>
        <taxon>Fungi</taxon>
        <taxon>Dikarya</taxon>
        <taxon>Ascomycota</taxon>
        <taxon>Pezizomycotina</taxon>
        <taxon>Eurotiomycetes</taxon>
        <taxon>Eurotiomycetidae</taxon>
        <taxon>Eurotiales</taxon>
        <taxon>Aspergillaceae</taxon>
        <taxon>Aspergillus</taxon>
        <taxon>Aspergillus subgen. Circumdati</taxon>
    </lineage>
</organism>
<dbReference type="Proteomes" id="UP000248961">
    <property type="component" value="Unassembled WGS sequence"/>
</dbReference>
<evidence type="ECO:0000256" key="1">
    <source>
        <dbReference type="SAM" id="Phobius"/>
    </source>
</evidence>
<dbReference type="PROSITE" id="PS51257">
    <property type="entry name" value="PROKAR_LIPOPROTEIN"/>
    <property type="match status" value="1"/>
</dbReference>
<dbReference type="OrthoDB" id="4159814at2759"/>
<keyword evidence="1" id="KW-1133">Transmembrane helix</keyword>
<feature type="transmembrane region" description="Helical" evidence="1">
    <location>
        <begin position="6"/>
        <end position="25"/>
    </location>
</feature>
<evidence type="ECO:0000313" key="3">
    <source>
        <dbReference type="Proteomes" id="UP000248961"/>
    </source>
</evidence>
<keyword evidence="1" id="KW-0472">Membrane</keyword>
<name>A0A395HXC1_ASPHC</name>
<dbReference type="RefSeq" id="XP_025551601.1">
    <property type="nucleotide sequence ID" value="XM_025695177.1"/>
</dbReference>
<gene>
    <name evidence="2" type="ORF">BO97DRAFT_405416</name>
</gene>
<dbReference type="EMBL" id="KZ824283">
    <property type="protein sequence ID" value="RAL12447.1"/>
    <property type="molecule type" value="Genomic_DNA"/>
</dbReference>
<accession>A0A395HXC1</accession>